<comment type="caution">
    <text evidence="1">The sequence shown here is derived from an EMBL/GenBank/DDBJ whole genome shotgun (WGS) entry which is preliminary data.</text>
</comment>
<keyword evidence="2" id="KW-1185">Reference proteome</keyword>
<dbReference type="EMBL" id="AWFH01000007">
    <property type="protein sequence ID" value="KCZ63078.1"/>
    <property type="molecule type" value="Genomic_DNA"/>
</dbReference>
<dbReference type="AlphaFoldDB" id="A0A059E604"/>
<reference evidence="1 2" key="1">
    <citation type="journal article" date="2014" name="Antonie Van Leeuwenhoek">
        <title>Hyphomonas beringensis sp. nov. and Hyphomonas chukchiensis sp. nov., isolated from surface seawater of the Bering Sea and Chukchi Sea.</title>
        <authorList>
            <person name="Li C."/>
            <person name="Lai Q."/>
            <person name="Li G."/>
            <person name="Dong C."/>
            <person name="Wang J."/>
            <person name="Liao Y."/>
            <person name="Shao Z."/>
        </authorList>
    </citation>
    <scope>NUCLEOTIDE SEQUENCE [LARGE SCALE GENOMIC DNA]</scope>
    <source>
        <strain evidence="1 2">22II1-22F38</strain>
    </source>
</reference>
<accession>A0A059E604</accession>
<evidence type="ECO:0000313" key="1">
    <source>
        <dbReference type="EMBL" id="KCZ63078.1"/>
    </source>
</evidence>
<sequence length="72" mass="8103">MVIKMILAVESRMKKSTLRNCGPVPQEGNGWMTAMLCFDDGARNPFNQGHTRRHGEISVFFLQHKLTAMPVA</sequence>
<organism evidence="1 2">
    <name type="scientific">Hyphomonas atlantica</name>
    <dbReference type="NCBI Taxonomy" id="1280948"/>
    <lineage>
        <taxon>Bacteria</taxon>
        <taxon>Pseudomonadati</taxon>
        <taxon>Pseudomonadota</taxon>
        <taxon>Alphaproteobacteria</taxon>
        <taxon>Hyphomonadales</taxon>
        <taxon>Hyphomonadaceae</taxon>
        <taxon>Hyphomonas</taxon>
    </lineage>
</organism>
<protein>
    <submittedName>
        <fullName evidence="1">Uncharacterized protein</fullName>
    </submittedName>
</protein>
<dbReference type="Proteomes" id="UP000024547">
    <property type="component" value="Unassembled WGS sequence"/>
</dbReference>
<gene>
    <name evidence="1" type="ORF">HY36_15210</name>
</gene>
<proteinExistence type="predicted"/>
<evidence type="ECO:0000313" key="2">
    <source>
        <dbReference type="Proteomes" id="UP000024547"/>
    </source>
</evidence>
<name>A0A059E604_9PROT</name>